<evidence type="ECO:0000313" key="2">
    <source>
        <dbReference type="Proteomes" id="UP000027931"/>
    </source>
</evidence>
<dbReference type="InterPro" id="IPR018743">
    <property type="entry name" value="DUF2292"/>
</dbReference>
<dbReference type="OrthoDB" id="2382414at2"/>
<evidence type="ECO:0008006" key="3">
    <source>
        <dbReference type="Google" id="ProtNLM"/>
    </source>
</evidence>
<dbReference type="eggNOG" id="COG5583">
    <property type="taxonomic scope" value="Bacteria"/>
</dbReference>
<dbReference type="Proteomes" id="UP000027931">
    <property type="component" value="Unassembled WGS sequence"/>
</dbReference>
<keyword evidence="2" id="KW-1185">Reference proteome</keyword>
<comment type="caution">
    <text evidence="1">The sequence shown here is derived from an EMBL/GenBank/DDBJ whole genome shotgun (WGS) entry which is preliminary data.</text>
</comment>
<organism evidence="1 2">
    <name type="scientific">Tumebacillus flagellatus</name>
    <dbReference type="NCBI Taxonomy" id="1157490"/>
    <lineage>
        <taxon>Bacteria</taxon>
        <taxon>Bacillati</taxon>
        <taxon>Bacillota</taxon>
        <taxon>Bacilli</taxon>
        <taxon>Bacillales</taxon>
        <taxon>Alicyclobacillaceae</taxon>
        <taxon>Tumebacillus</taxon>
    </lineage>
</organism>
<dbReference type="RefSeq" id="WP_038086991.1">
    <property type="nucleotide sequence ID" value="NZ_JMIR01000010.1"/>
</dbReference>
<dbReference type="Pfam" id="PF10055">
    <property type="entry name" value="DUF2292"/>
    <property type="match status" value="1"/>
</dbReference>
<dbReference type="EMBL" id="JMIR01000010">
    <property type="protein sequence ID" value="KEO83589.1"/>
    <property type="molecule type" value="Genomic_DNA"/>
</dbReference>
<protein>
    <recommendedName>
        <fullName evidence="3">DUF2292 domain-containing protein</fullName>
    </recommendedName>
</protein>
<dbReference type="AlphaFoldDB" id="A0A074LR71"/>
<accession>A0A074LR71</accession>
<sequence length="64" mass="7237">MENVLKPDLNSPQVQQILRALEGMQFGTVQVTVHNAQITQIERVEKHRFPLESNKPAIKLASQS</sequence>
<gene>
    <name evidence="1" type="ORF">EL26_09255</name>
</gene>
<evidence type="ECO:0000313" key="1">
    <source>
        <dbReference type="EMBL" id="KEO83589.1"/>
    </source>
</evidence>
<name>A0A074LR71_9BACL</name>
<proteinExistence type="predicted"/>
<dbReference type="STRING" id="1157490.EL26_09255"/>
<reference evidence="1 2" key="1">
    <citation type="journal article" date="2013" name="Int. J. Syst. Evol. Microbiol.">
        <title>Tumebacillus flagellatus sp. nov., an alpha-amylase/pullulanase-producing bacterium isolated from cassava wastewater.</title>
        <authorList>
            <person name="Wang Q."/>
            <person name="Xie N."/>
            <person name="Qin Y."/>
            <person name="Shen N."/>
            <person name="Zhu J."/>
            <person name="Mi H."/>
            <person name="Huang R."/>
        </authorList>
    </citation>
    <scope>NUCLEOTIDE SEQUENCE [LARGE SCALE GENOMIC DNA]</scope>
    <source>
        <strain evidence="1 2">GST4</strain>
    </source>
</reference>